<dbReference type="NCBIfam" id="TIGR01549">
    <property type="entry name" value="HAD-SF-IA-v1"/>
    <property type="match status" value="1"/>
</dbReference>
<dbReference type="AlphaFoldDB" id="A0A221WA06"/>
<dbReference type="Gene3D" id="1.20.120.710">
    <property type="entry name" value="Haloacid dehalogenase hydrolase-like domain"/>
    <property type="match status" value="1"/>
</dbReference>
<evidence type="ECO:0000256" key="2">
    <source>
        <dbReference type="ARBA" id="ARBA00022801"/>
    </source>
</evidence>
<dbReference type="EMBL" id="CP022521">
    <property type="protein sequence ID" value="ASO22359.1"/>
    <property type="molecule type" value="Genomic_DNA"/>
</dbReference>
<dbReference type="RefSeq" id="WP_093943330.1">
    <property type="nucleotide sequence ID" value="NZ_CP022521.1"/>
</dbReference>
<name>A0A221WA06_9PSEU</name>
<dbReference type="SFLD" id="SFLDG01129">
    <property type="entry name" value="C1.5:_HAD__Beta-PGM__Phosphata"/>
    <property type="match status" value="1"/>
</dbReference>
<evidence type="ECO:0000256" key="1">
    <source>
        <dbReference type="ARBA" id="ARBA00001946"/>
    </source>
</evidence>
<accession>A0A221WA06</accession>
<dbReference type="InterPro" id="IPR051400">
    <property type="entry name" value="HAD-like_hydrolase"/>
</dbReference>
<dbReference type="EC" id="3.1.3.5" evidence="4"/>
<evidence type="ECO:0000313" key="4">
    <source>
        <dbReference type="EMBL" id="ASO22359.1"/>
    </source>
</evidence>
<keyword evidence="2 4" id="KW-0378">Hydrolase</keyword>
<dbReference type="GO" id="GO:0008253">
    <property type="term" value="F:5'-nucleotidase activity"/>
    <property type="evidence" value="ECO:0007669"/>
    <property type="project" value="UniProtKB-EC"/>
</dbReference>
<dbReference type="PANTHER" id="PTHR46470:SF4">
    <property type="entry name" value="5-AMINO-6-(5-PHOSPHO-D-RIBITYLAMINO)URACIL PHOSPHATASE YIGB"/>
    <property type="match status" value="1"/>
</dbReference>
<dbReference type="KEGG" id="ahg:AHOG_23765"/>
<gene>
    <name evidence="4" type="primary">yjjG2</name>
    <name evidence="4" type="ORF">AHOG_23765</name>
</gene>
<dbReference type="NCBIfam" id="TIGR01509">
    <property type="entry name" value="HAD-SF-IA-v3"/>
    <property type="match status" value="1"/>
</dbReference>
<dbReference type="PRINTS" id="PR00413">
    <property type="entry name" value="HADHALOGNASE"/>
</dbReference>
<dbReference type="Proteomes" id="UP000204221">
    <property type="component" value="Chromosome"/>
</dbReference>
<dbReference type="Pfam" id="PF00702">
    <property type="entry name" value="Hydrolase"/>
    <property type="match status" value="1"/>
</dbReference>
<proteinExistence type="predicted"/>
<dbReference type="GO" id="GO:0044281">
    <property type="term" value="P:small molecule metabolic process"/>
    <property type="evidence" value="ECO:0007669"/>
    <property type="project" value="UniProtKB-ARBA"/>
</dbReference>
<dbReference type="InterPro" id="IPR023214">
    <property type="entry name" value="HAD_sf"/>
</dbReference>
<dbReference type="InterPro" id="IPR006439">
    <property type="entry name" value="HAD-SF_hydro_IA"/>
</dbReference>
<keyword evidence="3" id="KW-0460">Magnesium</keyword>
<organism evidence="4 5">
    <name type="scientific">Actinoalloteichus hoggarensis</name>
    <dbReference type="NCBI Taxonomy" id="1470176"/>
    <lineage>
        <taxon>Bacteria</taxon>
        <taxon>Bacillati</taxon>
        <taxon>Actinomycetota</taxon>
        <taxon>Actinomycetes</taxon>
        <taxon>Pseudonocardiales</taxon>
        <taxon>Pseudonocardiaceae</taxon>
        <taxon>Actinoalloteichus</taxon>
    </lineage>
</organism>
<dbReference type="SFLD" id="SFLDS00003">
    <property type="entry name" value="Haloacid_Dehalogenase"/>
    <property type="match status" value="1"/>
</dbReference>
<evidence type="ECO:0000313" key="5">
    <source>
        <dbReference type="Proteomes" id="UP000204221"/>
    </source>
</evidence>
<dbReference type="PANTHER" id="PTHR46470">
    <property type="entry name" value="N-ACYLNEURAMINATE-9-PHOSPHATASE"/>
    <property type="match status" value="1"/>
</dbReference>
<dbReference type="Gene3D" id="3.40.50.1000">
    <property type="entry name" value="HAD superfamily/HAD-like"/>
    <property type="match status" value="1"/>
</dbReference>
<dbReference type="InterPro" id="IPR036412">
    <property type="entry name" value="HAD-like_sf"/>
</dbReference>
<protein>
    <submittedName>
        <fullName evidence="4">Pyrimidine 5'-nucleotidase YjjG</fullName>
        <ecNumber evidence="4">3.1.3.5</ecNumber>
    </submittedName>
</protein>
<dbReference type="SUPFAM" id="SSF56784">
    <property type="entry name" value="HAD-like"/>
    <property type="match status" value="1"/>
</dbReference>
<reference evidence="4 5" key="1">
    <citation type="submission" date="2017-07" db="EMBL/GenBank/DDBJ databases">
        <title>Complete genome sequence of Actinoalloteichus hoggarensis DSM 45943, type strain of Actinoalloteichus hoggarensis.</title>
        <authorList>
            <person name="Ruckert C."/>
            <person name="Nouioui I."/>
            <person name="Willmese J."/>
            <person name="van Wezel G."/>
            <person name="Klenk H.-P."/>
            <person name="Kalinowski J."/>
            <person name="Zotchev S.B."/>
        </authorList>
    </citation>
    <scope>NUCLEOTIDE SEQUENCE [LARGE SCALE GENOMIC DNA]</scope>
    <source>
        <strain evidence="4 5">DSM 45943</strain>
    </source>
</reference>
<evidence type="ECO:0000256" key="3">
    <source>
        <dbReference type="ARBA" id="ARBA00022842"/>
    </source>
</evidence>
<dbReference type="OrthoDB" id="9810501at2"/>
<sequence length="243" mass="26684">MTSALVSPSTLPSGSIRAVCLDIDDTLVDYETSARSGLAALLGHDDAWPAWRRTTDLHHLRYHAGEVDFDTMRRERTKEFFADLGEELDDGEAAEREEHRLSCIAQTWQLFDDAWPCLKWLKASGLRLAVITNAASRYQRRKLKAVGLIDAFDHVVISEELGIGKPDPMIFHTACEALGVAPSETIHVGDRLDLDASGAVAAGLHGVWLDRRGEADGVPVGVSVISSLSELPDLVFPRLPHPR</sequence>
<keyword evidence="5" id="KW-1185">Reference proteome</keyword>
<comment type="cofactor">
    <cofactor evidence="1">
        <name>Mg(2+)</name>
        <dbReference type="ChEBI" id="CHEBI:18420"/>
    </cofactor>
</comment>